<evidence type="ECO:0000313" key="2">
    <source>
        <dbReference type="EMBL" id="SUY45924.1"/>
    </source>
</evidence>
<dbReference type="EMBL" id="UFWZ01000001">
    <property type="protein sequence ID" value="SUY45924.1"/>
    <property type="molecule type" value="Genomic_DNA"/>
</dbReference>
<dbReference type="AlphaFoldDB" id="A0A381J4I2"/>
<accession>A0A381J4I2</accession>
<dbReference type="InterPro" id="IPR017508">
    <property type="entry name" value="HipA_N1"/>
</dbReference>
<dbReference type="RefSeq" id="WP_115640330.1">
    <property type="nucleotide sequence ID" value="NZ_UFWZ01000001.1"/>
</dbReference>
<proteinExistence type="predicted"/>
<organism evidence="2 3">
    <name type="scientific">Clostridium putrefaciens</name>
    <dbReference type="NCBI Taxonomy" id="99675"/>
    <lineage>
        <taxon>Bacteria</taxon>
        <taxon>Bacillati</taxon>
        <taxon>Bacillota</taxon>
        <taxon>Clostridia</taxon>
        <taxon>Eubacteriales</taxon>
        <taxon>Clostridiaceae</taxon>
        <taxon>Clostridium</taxon>
    </lineage>
</organism>
<dbReference type="Proteomes" id="UP000254664">
    <property type="component" value="Unassembled WGS sequence"/>
</dbReference>
<gene>
    <name evidence="2" type="ORF">NCTC9836_00511</name>
</gene>
<keyword evidence="3" id="KW-1185">Reference proteome</keyword>
<evidence type="ECO:0000313" key="3">
    <source>
        <dbReference type="Proteomes" id="UP000254664"/>
    </source>
</evidence>
<sequence length="123" mass="14391">MSIKCGKDYIYLVWKEIKTRRQYVVGQLSKNGQFEFSYGFEVKEAIQKGFKLLISFEDIDKVYKSDILFPVFSSRLPDKKRSGIDKILLKYGMEEYNDYKLLKKSGARLPIDNLKHVPTRNPG</sequence>
<reference evidence="2 3" key="1">
    <citation type="submission" date="2018-06" db="EMBL/GenBank/DDBJ databases">
        <authorList>
            <consortium name="Pathogen Informatics"/>
            <person name="Doyle S."/>
        </authorList>
    </citation>
    <scope>NUCLEOTIDE SEQUENCE [LARGE SCALE GENOMIC DNA]</scope>
    <source>
        <strain evidence="2 3">NCTC9836</strain>
    </source>
</reference>
<dbReference type="Pfam" id="PF13657">
    <property type="entry name" value="Couple_hipA"/>
    <property type="match status" value="1"/>
</dbReference>
<protein>
    <submittedName>
        <fullName evidence="2">Hiran domain family</fullName>
    </submittedName>
</protein>
<name>A0A381J4I2_9CLOT</name>
<dbReference type="OrthoDB" id="46144at2"/>
<feature type="domain" description="HipA N-terminal subdomain 1" evidence="1">
    <location>
        <begin position="24"/>
        <end position="110"/>
    </location>
</feature>
<evidence type="ECO:0000259" key="1">
    <source>
        <dbReference type="Pfam" id="PF13657"/>
    </source>
</evidence>